<reference evidence="2" key="1">
    <citation type="journal article" date="2020" name="bioRxiv">
        <title>Whole genome comparisons of ergot fungi reveals the divergence and evolution of species within the genus Claviceps are the result of varying mechanisms driving genome evolution and host range expansion.</title>
        <authorList>
            <person name="Wyka S.A."/>
            <person name="Mondo S.J."/>
            <person name="Liu M."/>
            <person name="Dettman J."/>
            <person name="Nalam V."/>
            <person name="Broders K.D."/>
        </authorList>
    </citation>
    <scope>NUCLEOTIDE SEQUENCE</scope>
    <source>
        <strain evidence="2">CCC 1102</strain>
    </source>
</reference>
<sequence length="83" mass="9394">MPNHKQQQQYAYGQVLLLCKVSQPILAVINLNKRQLQPKPLQPQQVTLQSLQSRHRPIPSSTLTGRRPKHTYAVSGSLGRDVK</sequence>
<evidence type="ECO:0000256" key="1">
    <source>
        <dbReference type="SAM" id="MobiDB-lite"/>
    </source>
</evidence>
<dbReference type="Proteomes" id="UP000784919">
    <property type="component" value="Unassembled WGS sequence"/>
</dbReference>
<name>A0A9P7MNJ3_9HYPO</name>
<proteinExistence type="predicted"/>
<gene>
    <name evidence="2" type="ORF">E4U56_004389</name>
</gene>
<organism evidence="2 3">
    <name type="scientific">Claviceps arundinis</name>
    <dbReference type="NCBI Taxonomy" id="1623583"/>
    <lineage>
        <taxon>Eukaryota</taxon>
        <taxon>Fungi</taxon>
        <taxon>Dikarya</taxon>
        <taxon>Ascomycota</taxon>
        <taxon>Pezizomycotina</taxon>
        <taxon>Sordariomycetes</taxon>
        <taxon>Hypocreomycetidae</taxon>
        <taxon>Hypocreales</taxon>
        <taxon>Clavicipitaceae</taxon>
        <taxon>Claviceps</taxon>
    </lineage>
</organism>
<accession>A0A9P7MNJ3</accession>
<protein>
    <submittedName>
        <fullName evidence="2">Uncharacterized protein</fullName>
    </submittedName>
</protein>
<comment type="caution">
    <text evidence="2">The sequence shown here is derived from an EMBL/GenBank/DDBJ whole genome shotgun (WGS) entry which is preliminary data.</text>
</comment>
<evidence type="ECO:0000313" key="3">
    <source>
        <dbReference type="Proteomes" id="UP000784919"/>
    </source>
</evidence>
<feature type="region of interest" description="Disordered" evidence="1">
    <location>
        <begin position="49"/>
        <end position="83"/>
    </location>
</feature>
<evidence type="ECO:0000313" key="2">
    <source>
        <dbReference type="EMBL" id="KAG5960328.1"/>
    </source>
</evidence>
<dbReference type="EMBL" id="SRPS01000288">
    <property type="protein sequence ID" value="KAG5960328.1"/>
    <property type="molecule type" value="Genomic_DNA"/>
</dbReference>
<dbReference type="AlphaFoldDB" id="A0A9P7MNJ3"/>